<keyword evidence="1" id="KW-0472">Membrane</keyword>
<protein>
    <submittedName>
        <fullName evidence="2">Uncharacterized protein</fullName>
    </submittedName>
</protein>
<dbReference type="AlphaFoldDB" id="A0A8J9SB19"/>
<evidence type="ECO:0000256" key="1">
    <source>
        <dbReference type="SAM" id="Phobius"/>
    </source>
</evidence>
<organism evidence="2">
    <name type="scientific">Phaeodactylum tricornutum</name>
    <name type="common">Diatom</name>
    <dbReference type="NCBI Taxonomy" id="2850"/>
    <lineage>
        <taxon>Eukaryota</taxon>
        <taxon>Sar</taxon>
        <taxon>Stramenopiles</taxon>
        <taxon>Ochrophyta</taxon>
        <taxon>Bacillariophyta</taxon>
        <taxon>Bacillariophyceae</taxon>
        <taxon>Bacillariophycidae</taxon>
        <taxon>Naviculales</taxon>
        <taxon>Phaeodactylaceae</taxon>
        <taxon>Phaeodactylum</taxon>
    </lineage>
</organism>
<keyword evidence="1" id="KW-1133">Transmembrane helix</keyword>
<proteinExistence type="predicted"/>
<gene>
    <name evidence="2" type="ORF">PTTT1_LOCUS33341</name>
</gene>
<evidence type="ECO:0000313" key="2">
    <source>
        <dbReference type="EMBL" id="CAG9286752.1"/>
    </source>
</evidence>
<reference evidence="2" key="1">
    <citation type="submission" date="2022-02" db="EMBL/GenBank/DDBJ databases">
        <authorList>
            <person name="Giguere J D."/>
        </authorList>
    </citation>
    <scope>NUCLEOTIDE SEQUENCE</scope>
    <source>
        <strain evidence="2">CCAP 1055/1</strain>
    </source>
</reference>
<name>A0A8J9SB19_PHATR</name>
<keyword evidence="1" id="KW-0812">Transmembrane</keyword>
<feature type="transmembrane region" description="Helical" evidence="1">
    <location>
        <begin position="29"/>
        <end position="47"/>
    </location>
</feature>
<accession>A0A8J9SB19</accession>
<dbReference type="Proteomes" id="UP000836788">
    <property type="component" value="Chromosome 23"/>
</dbReference>
<dbReference type="EMBL" id="OU594964">
    <property type="protein sequence ID" value="CAG9286752.1"/>
    <property type="molecule type" value="Genomic_DNA"/>
</dbReference>
<sequence length="214" mass="23500">MWTMERAHPPTCGGVRVLRSRTWRRARSASFAISVILAVVVFLSMVFSTSHAYGRGSPSRHVASSSSSTRVPTMAPDVRYVPSFTTTRRQACLAFWGFCGAAVVVPPGNAAYVLNDDSGEYEQVEDQDWQTTWKERLDKASTMSPDQVFLAAKGAGNVDLKQGPETDVSKKRRAMAGCRDKTLRQKAGLSEEKACNARVLQGDIDFMIQAMDGN</sequence>